<evidence type="ECO:0000256" key="1">
    <source>
        <dbReference type="SAM" id="MobiDB-lite"/>
    </source>
</evidence>
<dbReference type="Proteomes" id="UP000823775">
    <property type="component" value="Unassembled WGS sequence"/>
</dbReference>
<feature type="region of interest" description="Disordered" evidence="1">
    <location>
        <begin position="1"/>
        <end position="86"/>
    </location>
</feature>
<name>A0ABS8VYT3_DATST</name>
<feature type="compositionally biased region" description="Basic and acidic residues" evidence="1">
    <location>
        <begin position="1"/>
        <end position="12"/>
    </location>
</feature>
<comment type="caution">
    <text evidence="2">The sequence shown here is derived from an EMBL/GenBank/DDBJ whole genome shotgun (WGS) entry which is preliminary data.</text>
</comment>
<keyword evidence="3" id="KW-1185">Reference proteome</keyword>
<accession>A0ABS8VYT3</accession>
<dbReference type="EMBL" id="JACEIK010006197">
    <property type="protein sequence ID" value="MCE2055235.1"/>
    <property type="molecule type" value="Genomic_DNA"/>
</dbReference>
<organism evidence="2 3">
    <name type="scientific">Datura stramonium</name>
    <name type="common">Jimsonweed</name>
    <name type="synonym">Common thornapple</name>
    <dbReference type="NCBI Taxonomy" id="4076"/>
    <lineage>
        <taxon>Eukaryota</taxon>
        <taxon>Viridiplantae</taxon>
        <taxon>Streptophyta</taxon>
        <taxon>Embryophyta</taxon>
        <taxon>Tracheophyta</taxon>
        <taxon>Spermatophyta</taxon>
        <taxon>Magnoliopsida</taxon>
        <taxon>eudicotyledons</taxon>
        <taxon>Gunneridae</taxon>
        <taxon>Pentapetalae</taxon>
        <taxon>asterids</taxon>
        <taxon>lamiids</taxon>
        <taxon>Solanales</taxon>
        <taxon>Solanaceae</taxon>
        <taxon>Solanoideae</taxon>
        <taxon>Datureae</taxon>
        <taxon>Datura</taxon>
    </lineage>
</organism>
<gene>
    <name evidence="2" type="ORF">HAX54_042232</name>
</gene>
<feature type="region of interest" description="Disordered" evidence="1">
    <location>
        <begin position="129"/>
        <end position="150"/>
    </location>
</feature>
<evidence type="ECO:0000313" key="2">
    <source>
        <dbReference type="EMBL" id="MCE2055235.1"/>
    </source>
</evidence>
<evidence type="ECO:0000313" key="3">
    <source>
        <dbReference type="Proteomes" id="UP000823775"/>
    </source>
</evidence>
<proteinExistence type="predicted"/>
<feature type="compositionally biased region" description="Polar residues" evidence="1">
    <location>
        <begin position="129"/>
        <end position="142"/>
    </location>
</feature>
<protein>
    <submittedName>
        <fullName evidence="2">Uncharacterized protein</fullName>
    </submittedName>
</protein>
<reference evidence="2 3" key="1">
    <citation type="journal article" date="2021" name="BMC Genomics">
        <title>Datura genome reveals duplications of psychoactive alkaloid biosynthetic genes and high mutation rate following tissue culture.</title>
        <authorList>
            <person name="Rajewski A."/>
            <person name="Carter-House D."/>
            <person name="Stajich J."/>
            <person name="Litt A."/>
        </authorList>
    </citation>
    <scope>NUCLEOTIDE SEQUENCE [LARGE SCALE GENOMIC DNA]</scope>
    <source>
        <strain evidence="2">AR-01</strain>
    </source>
</reference>
<sequence>MQEEKVNKEEINQHTPKASNDKLEFSSIASQGSVTGVKIGSRNHKLTKEAGNNAMVIWKPSEEHKLETTGQEEEREGNAVPSNEQILDFDDNKRDDVDLQSQQAVPSVVISELITKRAEATRSSPTLSQSSIFSLTRQQKIPSSGHELHRNPECTRRRLERVKRREEMLKLFTSLSCRELQQRNHHRWQVDYLEEKGNVLTFE</sequence>